<dbReference type="Proteomes" id="UP000001844">
    <property type="component" value="Chromosome"/>
</dbReference>
<dbReference type="Pfam" id="PF00682">
    <property type="entry name" value="HMGL-like"/>
    <property type="match status" value="1"/>
</dbReference>
<dbReference type="FunFam" id="3.20.20.70:FF:000201">
    <property type="entry name" value="Hydroxymethylglutaryl-CoA lyase"/>
    <property type="match status" value="1"/>
</dbReference>
<evidence type="ECO:0000256" key="1">
    <source>
        <dbReference type="ARBA" id="ARBA00005143"/>
    </source>
</evidence>
<evidence type="ECO:0000256" key="5">
    <source>
        <dbReference type="ARBA" id="ARBA00023239"/>
    </source>
</evidence>
<evidence type="ECO:0000256" key="3">
    <source>
        <dbReference type="ARBA" id="ARBA00012910"/>
    </source>
</evidence>
<keyword evidence="4" id="KW-0479">Metal-binding</keyword>
<evidence type="ECO:0000256" key="2">
    <source>
        <dbReference type="ARBA" id="ARBA00009405"/>
    </source>
</evidence>
<keyword evidence="5" id="KW-0456">Lyase</keyword>
<organism evidence="7 8">
    <name type="scientific">Nitrosococcus halophilus (strain Nc4)</name>
    <dbReference type="NCBI Taxonomy" id="472759"/>
    <lineage>
        <taxon>Bacteria</taxon>
        <taxon>Pseudomonadati</taxon>
        <taxon>Pseudomonadota</taxon>
        <taxon>Gammaproteobacteria</taxon>
        <taxon>Chromatiales</taxon>
        <taxon>Chromatiaceae</taxon>
        <taxon>Nitrosococcus</taxon>
    </lineage>
</organism>
<protein>
    <recommendedName>
        <fullName evidence="3">hydroxymethylglutaryl-CoA lyase</fullName>
        <ecNumber evidence="3">4.1.3.4</ecNumber>
    </recommendedName>
</protein>
<dbReference type="InterPro" id="IPR013785">
    <property type="entry name" value="Aldolase_TIM"/>
</dbReference>
<reference evidence="8" key="1">
    <citation type="submission" date="2010-04" db="EMBL/GenBank/DDBJ databases">
        <title>Complete genome sequence of Nitrosococcus halophilus Nc4, a salt-adapted, aerobic obligate ammonia-oxidizing sulfur purple bacterium.</title>
        <authorList>
            <consortium name="US DOE Joint Genome Institute"/>
            <person name="Campbell M.A."/>
            <person name="Malfatti S.A."/>
            <person name="Chain P.S.G."/>
            <person name="Heidelberg J.F."/>
            <person name="Ward B.B."/>
            <person name="Klotz M.G."/>
        </authorList>
    </citation>
    <scope>NUCLEOTIDE SEQUENCE [LARGE SCALE GENOMIC DNA]</scope>
    <source>
        <strain evidence="8">Nc4</strain>
    </source>
</reference>
<dbReference type="PANTHER" id="PTHR42738:SF7">
    <property type="entry name" value="HYDROXYMETHYLGLUTARYL-COA LYASE"/>
    <property type="match status" value="1"/>
</dbReference>
<evidence type="ECO:0000256" key="4">
    <source>
        <dbReference type="ARBA" id="ARBA00022723"/>
    </source>
</evidence>
<comment type="pathway">
    <text evidence="1">Metabolic intermediate metabolism; (S)-3-hydroxy-3-methylglutaryl-CoA degradation; acetoacetate from (S)-3-hydroxy-3-methylglutaryl-CoA: step 1/1.</text>
</comment>
<dbReference type="PROSITE" id="PS50991">
    <property type="entry name" value="PYR_CT"/>
    <property type="match status" value="1"/>
</dbReference>
<keyword evidence="8" id="KW-1185">Reference proteome</keyword>
<dbReference type="InterPro" id="IPR000891">
    <property type="entry name" value="PYR_CT"/>
</dbReference>
<gene>
    <name evidence="7" type="ordered locus">Nhal_2501</name>
</gene>
<dbReference type="GO" id="GO:0046951">
    <property type="term" value="P:ketone body biosynthetic process"/>
    <property type="evidence" value="ECO:0007669"/>
    <property type="project" value="TreeGrafter"/>
</dbReference>
<dbReference type="GO" id="GO:0004419">
    <property type="term" value="F:hydroxymethylglutaryl-CoA lyase activity"/>
    <property type="evidence" value="ECO:0007669"/>
    <property type="project" value="UniProtKB-EC"/>
</dbReference>
<dbReference type="Gene3D" id="3.20.20.70">
    <property type="entry name" value="Aldolase class I"/>
    <property type="match status" value="1"/>
</dbReference>
<dbReference type="InterPro" id="IPR043594">
    <property type="entry name" value="HMGL"/>
</dbReference>
<dbReference type="EMBL" id="CP001798">
    <property type="protein sequence ID" value="ADE15586.1"/>
    <property type="molecule type" value="Genomic_DNA"/>
</dbReference>
<sequence>MGALPGALPAEVPIRSRRIGPAYEEAPINTVGRIKRRVSGKTILMGEKLPQQVKIVEVGPRDGLQNEPGRVGTATKIEFIHQLSGTGLPVIETTSFVSPRWVPQLADAEAVYTGIQRQPGVRYPALVPNRAGLERALAAGVTDIAVFTGVTDTFCQKNIHCSVAESLDRYQPVITAARERQLGVRAYLSCVLGCPYEGPVPARQVARLARRLAELGVDEISLGDTIGVGTPLQAQRMLATVAEQVPLGQLAVHFHDTYGQALANIFACLELGVSVIDSAVAGLGGCPYAKGATGNVATEEVVYMLHGMGIETGVDLEKLISVGRHICQALGRENQSRVGRAGLGHLKQVI</sequence>
<feature type="domain" description="Pyruvate carboxyltransferase" evidence="6">
    <location>
        <begin position="53"/>
        <end position="320"/>
    </location>
</feature>
<dbReference type="CDD" id="cd07938">
    <property type="entry name" value="DRE_TIM_HMGL"/>
    <property type="match status" value="1"/>
</dbReference>
<dbReference type="NCBIfam" id="NF004283">
    <property type="entry name" value="PRK05692.1"/>
    <property type="match status" value="1"/>
</dbReference>
<evidence type="ECO:0000313" key="7">
    <source>
        <dbReference type="EMBL" id="ADE15586.1"/>
    </source>
</evidence>
<dbReference type="GO" id="GO:0006552">
    <property type="term" value="P:L-leucine catabolic process"/>
    <property type="evidence" value="ECO:0007669"/>
    <property type="project" value="TreeGrafter"/>
</dbReference>
<evidence type="ECO:0000313" key="8">
    <source>
        <dbReference type="Proteomes" id="UP000001844"/>
    </source>
</evidence>
<dbReference type="RefSeq" id="WP_013033446.1">
    <property type="nucleotide sequence ID" value="NC_013960.1"/>
</dbReference>
<dbReference type="eggNOG" id="COG0119">
    <property type="taxonomic scope" value="Bacteria"/>
</dbReference>
<dbReference type="SUPFAM" id="SSF51569">
    <property type="entry name" value="Aldolase"/>
    <property type="match status" value="1"/>
</dbReference>
<dbReference type="EC" id="4.1.3.4" evidence="3"/>
<comment type="similarity">
    <text evidence="2">Belongs to the HMG-CoA lyase family.</text>
</comment>
<dbReference type="GO" id="GO:0046872">
    <property type="term" value="F:metal ion binding"/>
    <property type="evidence" value="ECO:0007669"/>
    <property type="project" value="UniProtKB-KW"/>
</dbReference>
<dbReference type="AlphaFoldDB" id="D5BW07"/>
<keyword evidence="7" id="KW-0670">Pyruvate</keyword>
<proteinExistence type="inferred from homology"/>
<dbReference type="PANTHER" id="PTHR42738">
    <property type="entry name" value="HYDROXYMETHYLGLUTARYL-COA LYASE"/>
    <property type="match status" value="1"/>
</dbReference>
<dbReference type="STRING" id="472759.Nhal_2501"/>
<evidence type="ECO:0000259" key="6">
    <source>
        <dbReference type="PROSITE" id="PS50991"/>
    </source>
</evidence>
<dbReference type="KEGG" id="nhl:Nhal_2501"/>
<name>D5BW07_NITHN</name>
<accession>D5BW07</accession>
<dbReference type="HOGENOM" id="CLU_022138_3_2_6"/>